<dbReference type="InterPro" id="IPR036152">
    <property type="entry name" value="Asp/glu_Ase-like_sf"/>
</dbReference>
<reference evidence="4 5" key="1">
    <citation type="submission" date="2016-10" db="EMBL/GenBank/DDBJ databases">
        <authorList>
            <person name="de Groot N.N."/>
        </authorList>
    </citation>
    <scope>NUCLEOTIDE SEQUENCE [LARGE SCALE GENOMIC DNA]</scope>
    <source>
        <strain evidence="4 5">DSM 7343</strain>
    </source>
</reference>
<evidence type="ECO:0000313" key="5">
    <source>
        <dbReference type="Proteomes" id="UP000199409"/>
    </source>
</evidence>
<dbReference type="PANTHER" id="PTHR11707:SF28">
    <property type="entry name" value="60 KDA LYSOPHOSPHOLIPASE"/>
    <property type="match status" value="1"/>
</dbReference>
<evidence type="ECO:0000256" key="2">
    <source>
        <dbReference type="PIRSR" id="PIRSR001220-2"/>
    </source>
</evidence>
<dbReference type="AlphaFoldDB" id="A0A1H3X1R0"/>
<feature type="active site" description="O-isoaspartyl threonine intermediate" evidence="1">
    <location>
        <position position="10"/>
    </location>
</feature>
<proteinExistence type="predicted"/>
<dbReference type="InterPro" id="IPR006034">
    <property type="entry name" value="Asparaginase/glutaminase-like"/>
</dbReference>
<name>A0A1H3X1R0_9BACT</name>
<dbReference type="InterPro" id="IPR027474">
    <property type="entry name" value="L-asparaginase_N"/>
</dbReference>
<evidence type="ECO:0000256" key="1">
    <source>
        <dbReference type="PIRSR" id="PIRSR001220-1"/>
    </source>
</evidence>
<dbReference type="GO" id="GO:0004067">
    <property type="term" value="F:asparaginase activity"/>
    <property type="evidence" value="ECO:0007669"/>
    <property type="project" value="UniProtKB-UniRule"/>
</dbReference>
<dbReference type="PANTHER" id="PTHR11707">
    <property type="entry name" value="L-ASPARAGINASE"/>
    <property type="match status" value="1"/>
</dbReference>
<dbReference type="InterPro" id="IPR037152">
    <property type="entry name" value="L-asparaginase_N_sf"/>
</dbReference>
<evidence type="ECO:0000259" key="3">
    <source>
        <dbReference type="Pfam" id="PF00710"/>
    </source>
</evidence>
<sequence length="159" mass="17695">MIEIITTGGTIDKIYFDAKSSYEIGEPQIENVLREANITIDYRITPLFRKDSLDLSDADRELIKKVVSESAAERIVITHGTDTMIKTAQWLQDVSGKTIVLTGAMQPARFRFTDAIYNIASAITSVQLLPPGVWIAMNGKIFAPASSRKNVAMNRFENI</sequence>
<dbReference type="PIRSF" id="PIRSF500176">
    <property type="entry name" value="L_ASNase"/>
    <property type="match status" value="1"/>
</dbReference>
<feature type="binding site" evidence="2">
    <location>
        <position position="52"/>
    </location>
    <ligand>
        <name>substrate</name>
    </ligand>
</feature>
<dbReference type="Gene3D" id="3.40.50.1170">
    <property type="entry name" value="L-asparaginase, N-terminal domain"/>
    <property type="match status" value="1"/>
</dbReference>
<dbReference type="PROSITE" id="PS51732">
    <property type="entry name" value="ASN_GLN_ASE_3"/>
    <property type="match status" value="1"/>
</dbReference>
<dbReference type="OrthoDB" id="9788068at2"/>
<dbReference type="EMBL" id="FNQN01000002">
    <property type="protein sequence ID" value="SDZ93327.1"/>
    <property type="molecule type" value="Genomic_DNA"/>
</dbReference>
<dbReference type="STRING" id="37625.SAMN05660420_00785"/>
<feature type="binding site" evidence="2">
    <location>
        <begin position="81"/>
        <end position="82"/>
    </location>
    <ligand>
        <name>substrate</name>
    </ligand>
</feature>
<evidence type="ECO:0000313" key="4">
    <source>
        <dbReference type="EMBL" id="SDZ93327.1"/>
    </source>
</evidence>
<dbReference type="PIRSF" id="PIRSF001220">
    <property type="entry name" value="L-ASNase_gatD"/>
    <property type="match status" value="1"/>
</dbReference>
<keyword evidence="5" id="KW-1185">Reference proteome</keyword>
<organism evidence="4 5">
    <name type="scientific">Desulfuromusa kysingii</name>
    <dbReference type="NCBI Taxonomy" id="37625"/>
    <lineage>
        <taxon>Bacteria</taxon>
        <taxon>Pseudomonadati</taxon>
        <taxon>Thermodesulfobacteriota</taxon>
        <taxon>Desulfuromonadia</taxon>
        <taxon>Desulfuromonadales</taxon>
        <taxon>Geopsychrobacteraceae</taxon>
        <taxon>Desulfuromusa</taxon>
    </lineage>
</organism>
<dbReference type="SUPFAM" id="SSF53774">
    <property type="entry name" value="Glutaminase/Asparaginase"/>
    <property type="match status" value="1"/>
</dbReference>
<gene>
    <name evidence="4" type="ORF">SAMN05660420_00785</name>
</gene>
<dbReference type="Proteomes" id="UP000199409">
    <property type="component" value="Unassembled WGS sequence"/>
</dbReference>
<dbReference type="PRINTS" id="PR00139">
    <property type="entry name" value="ASNGLNASE"/>
</dbReference>
<feature type="domain" description="L-asparaginase N-terminal" evidence="3">
    <location>
        <begin position="2"/>
        <end position="153"/>
    </location>
</feature>
<protein>
    <submittedName>
        <fullName evidence="4">L-asparaginase</fullName>
    </submittedName>
</protein>
<accession>A0A1H3X1R0</accession>
<dbReference type="Pfam" id="PF00710">
    <property type="entry name" value="Asparaginase"/>
    <property type="match status" value="1"/>
</dbReference>